<reference evidence="10 11" key="1">
    <citation type="submission" date="2015-09" db="EMBL/GenBank/DDBJ databases">
        <title>Genome announcement of multiple Pseudomonas syringae strains.</title>
        <authorList>
            <person name="Thakur S."/>
            <person name="Wang P.W."/>
            <person name="Gong Y."/>
            <person name="Weir B.S."/>
            <person name="Guttman D.S."/>
        </authorList>
    </citation>
    <scope>NUCLEOTIDE SEQUENCE [LARGE SCALE GENOMIC DNA]</scope>
    <source>
        <strain evidence="10 11">ICMP9757</strain>
    </source>
</reference>
<comment type="caution">
    <text evidence="10">The sequence shown here is derived from an EMBL/GenBank/DDBJ whole genome shotgun (WGS) entry which is preliminary data.</text>
</comment>
<dbReference type="Pfam" id="PF02321">
    <property type="entry name" value="OEP"/>
    <property type="match status" value="2"/>
</dbReference>
<dbReference type="PANTHER" id="PTHR30203:SF33">
    <property type="entry name" value="BLR4455 PROTEIN"/>
    <property type="match status" value="1"/>
</dbReference>
<protein>
    <submittedName>
        <fullName evidence="10">Transposase</fullName>
    </submittedName>
</protein>
<dbReference type="PANTHER" id="PTHR30203">
    <property type="entry name" value="OUTER MEMBRANE CATION EFFLUX PROTEIN"/>
    <property type="match status" value="1"/>
</dbReference>
<dbReference type="GO" id="GO:0009279">
    <property type="term" value="C:cell outer membrane"/>
    <property type="evidence" value="ECO:0007669"/>
    <property type="project" value="UniProtKB-SubCell"/>
</dbReference>
<evidence type="ECO:0000256" key="6">
    <source>
        <dbReference type="ARBA" id="ARBA00023237"/>
    </source>
</evidence>
<keyword evidence="6" id="KW-0998">Cell outer membrane</keyword>
<keyword evidence="5 8" id="KW-0564">Palmitate</keyword>
<keyword evidence="4 8" id="KW-0472">Membrane</keyword>
<keyword evidence="3 8" id="KW-0812">Transmembrane</keyword>
<dbReference type="InterPro" id="IPR010131">
    <property type="entry name" value="MdtP/NodT-like"/>
</dbReference>
<accession>A0A9X0H4B2</accession>
<evidence type="ECO:0000256" key="4">
    <source>
        <dbReference type="ARBA" id="ARBA00023136"/>
    </source>
</evidence>
<evidence type="ECO:0000256" key="1">
    <source>
        <dbReference type="ARBA" id="ARBA00007613"/>
    </source>
</evidence>
<dbReference type="Gene3D" id="2.20.200.10">
    <property type="entry name" value="Outer membrane efflux proteins (OEP)"/>
    <property type="match status" value="1"/>
</dbReference>
<name>A0A9X0H4B2_PSESX</name>
<proteinExistence type="inferred from homology"/>
<dbReference type="NCBIfam" id="TIGR01845">
    <property type="entry name" value="outer_NodT"/>
    <property type="match status" value="1"/>
</dbReference>
<keyword evidence="7 8" id="KW-0449">Lipoprotein</keyword>
<dbReference type="GO" id="GO:0015562">
    <property type="term" value="F:efflux transmembrane transporter activity"/>
    <property type="evidence" value="ECO:0007669"/>
    <property type="project" value="InterPro"/>
</dbReference>
<evidence type="ECO:0000256" key="8">
    <source>
        <dbReference type="RuleBase" id="RU362097"/>
    </source>
</evidence>
<comment type="subcellular location">
    <subcellularLocation>
        <location evidence="8">Cell outer membrane</location>
        <topology evidence="8">Lipid-anchor</topology>
    </subcellularLocation>
</comment>
<comment type="similarity">
    <text evidence="1 8">Belongs to the outer membrane factor (OMF) (TC 1.B.17) family.</text>
</comment>
<gene>
    <name evidence="10" type="ORF">ALO73_200179</name>
</gene>
<evidence type="ECO:0000256" key="9">
    <source>
        <dbReference type="SAM" id="MobiDB-lite"/>
    </source>
</evidence>
<dbReference type="InterPro" id="IPR003423">
    <property type="entry name" value="OMP_efflux"/>
</dbReference>
<dbReference type="SUPFAM" id="SSF56954">
    <property type="entry name" value="Outer membrane efflux proteins (OEP)"/>
    <property type="match status" value="1"/>
</dbReference>
<dbReference type="PROSITE" id="PS51257">
    <property type="entry name" value="PROKAR_LIPOPROTEIN"/>
    <property type="match status" value="1"/>
</dbReference>
<evidence type="ECO:0000256" key="2">
    <source>
        <dbReference type="ARBA" id="ARBA00022452"/>
    </source>
</evidence>
<evidence type="ECO:0000256" key="7">
    <source>
        <dbReference type="ARBA" id="ARBA00023288"/>
    </source>
</evidence>
<organism evidence="10 11">
    <name type="scientific">Pseudomonas syringae pv. daphniphylli</name>
    <dbReference type="NCBI Taxonomy" id="264455"/>
    <lineage>
        <taxon>Bacteria</taxon>
        <taxon>Pseudomonadati</taxon>
        <taxon>Pseudomonadota</taxon>
        <taxon>Gammaproteobacteria</taxon>
        <taxon>Pseudomonadales</taxon>
        <taxon>Pseudomonadaceae</taxon>
        <taxon>Pseudomonas</taxon>
        <taxon>Pseudomonas syringae</taxon>
    </lineage>
</organism>
<evidence type="ECO:0000313" key="10">
    <source>
        <dbReference type="EMBL" id="KPX12824.1"/>
    </source>
</evidence>
<feature type="signal peptide" evidence="8">
    <location>
        <begin position="1"/>
        <end position="19"/>
    </location>
</feature>
<evidence type="ECO:0000313" key="11">
    <source>
        <dbReference type="Proteomes" id="UP000050345"/>
    </source>
</evidence>
<feature type="chain" id="PRO_5041015293" evidence="8">
    <location>
        <begin position="20"/>
        <end position="476"/>
    </location>
</feature>
<evidence type="ECO:0000256" key="3">
    <source>
        <dbReference type="ARBA" id="ARBA00022692"/>
    </source>
</evidence>
<dbReference type="Gene3D" id="1.20.1600.10">
    <property type="entry name" value="Outer membrane efflux proteins (OEP)"/>
    <property type="match status" value="1"/>
</dbReference>
<keyword evidence="8" id="KW-0732">Signal</keyword>
<dbReference type="AlphaFoldDB" id="A0A9X0H4B2"/>
<feature type="region of interest" description="Disordered" evidence="9">
    <location>
        <begin position="90"/>
        <end position="125"/>
    </location>
</feature>
<dbReference type="Proteomes" id="UP000050345">
    <property type="component" value="Unassembled WGS sequence"/>
</dbReference>
<sequence length="476" mass="50904">MRGAAVIATLAVLTGCASATQTPVPQVPITDAYKESKNGPSGTSIQLAQDRWWSIYKDPELDHLELRLIANSPDLGSALARYQQARAATDTIRSSRMPSVDASLNGARNRQSDRRPLRGESSPDNYSSATLALDFDYEIDLWGRVSQQIAAGVAQEQAAQADLASARLALQIQLADTVIALRGADKEISLLQETENAYSRAASLAAERHRGGVASGLDLARAQAQLETAGSQLHQVQAQRALLEHAIAALVGANASSFSLAPKLIAGDVPLIPLGIPSDLLQRRPDIAAAQHRIEAANASVGVARKAYFPSVRLSGIGGYQSDDFGNFLSAPNIFWAAGPGLLVSLFDGGRRKAEIARAEAVLDQEGHVYRGVVLSAFQQVEDQLSSLNRFGEAASDEQRAVVATQRALDLANNLYRDGAVSYIEVVTAQTANLQARRSALDLNTRQRRATVQLIRALGGGWSTKMVAAQPMQKQL</sequence>
<dbReference type="EMBL" id="LJQF01000172">
    <property type="protein sequence ID" value="KPX12824.1"/>
    <property type="molecule type" value="Genomic_DNA"/>
</dbReference>
<evidence type="ECO:0000256" key="5">
    <source>
        <dbReference type="ARBA" id="ARBA00023139"/>
    </source>
</evidence>
<dbReference type="RefSeq" id="WP_044321775.1">
    <property type="nucleotide sequence ID" value="NZ_JYHD01000070.1"/>
</dbReference>
<keyword evidence="2 8" id="KW-1134">Transmembrane beta strand</keyword>